<reference evidence="1" key="1">
    <citation type="submission" date="2019-03" db="EMBL/GenBank/DDBJ databases">
        <title>Single cell metagenomics reveals metabolic interactions within the superorganism composed of flagellate Streblomastix strix and complex community of Bacteroidetes bacteria on its surface.</title>
        <authorList>
            <person name="Treitli S.C."/>
            <person name="Kolisko M."/>
            <person name="Husnik F."/>
            <person name="Keeling P."/>
            <person name="Hampl V."/>
        </authorList>
    </citation>
    <scope>NUCLEOTIDE SEQUENCE</scope>
    <source>
        <strain evidence="1">STM</strain>
    </source>
</reference>
<name>A0A5J4SR72_9ZZZZ</name>
<comment type="caution">
    <text evidence="1">The sequence shown here is derived from an EMBL/GenBank/DDBJ whole genome shotgun (WGS) entry which is preliminary data.</text>
</comment>
<dbReference type="EMBL" id="SNRY01000063">
    <property type="protein sequence ID" value="KAA6348664.1"/>
    <property type="molecule type" value="Genomic_DNA"/>
</dbReference>
<gene>
    <name evidence="1" type="ORF">EZS27_003897</name>
</gene>
<sequence>MKKVVIITICFIAVFMSACSNRQASLYAIKNGLNGGYEMLVYDTDKGRVLFFAADSLIKGYIDSSVLERLDALEKDMGDVKKDIGDVVEQTKTNRDSIAIISRTLY</sequence>
<protein>
    <submittedName>
        <fullName evidence="1">Uncharacterized protein</fullName>
    </submittedName>
</protein>
<organism evidence="1">
    <name type="scientific">termite gut metagenome</name>
    <dbReference type="NCBI Taxonomy" id="433724"/>
    <lineage>
        <taxon>unclassified sequences</taxon>
        <taxon>metagenomes</taxon>
        <taxon>organismal metagenomes</taxon>
    </lineage>
</organism>
<evidence type="ECO:0000313" key="1">
    <source>
        <dbReference type="EMBL" id="KAA6348664.1"/>
    </source>
</evidence>
<proteinExistence type="predicted"/>
<dbReference type="AlphaFoldDB" id="A0A5J4SR72"/>
<dbReference type="PROSITE" id="PS51257">
    <property type="entry name" value="PROKAR_LIPOPROTEIN"/>
    <property type="match status" value="1"/>
</dbReference>
<accession>A0A5J4SR72</accession>